<evidence type="ECO:0000256" key="2">
    <source>
        <dbReference type="SAM" id="Phobius"/>
    </source>
</evidence>
<evidence type="ECO:0000313" key="5">
    <source>
        <dbReference type="Proteomes" id="UP000027222"/>
    </source>
</evidence>
<keyword evidence="1" id="KW-0175">Coiled coil</keyword>
<keyword evidence="5" id="KW-1185">Reference proteome</keyword>
<accession>A0A067S645</accession>
<keyword evidence="2" id="KW-1133">Transmembrane helix</keyword>
<name>A0A067S645_GALM3</name>
<dbReference type="PANTHER" id="PTHR33104:SF2">
    <property type="entry name" value="CXC3 LIKE CYSTEINE CLUSTER DOMAIN-CONTAINING PROTEIN"/>
    <property type="match status" value="1"/>
</dbReference>
<sequence>MSRDQIATRCSRATPGRDFASKCTLRTPSVLLFDFLLFGFCFSVFCFSVFCLLMATRRVSQKRVRVALDEEGADNPLDTQWRQHRLQPSRNKGYQSSRSAVVEEVGLPSEDPNLGLDADDEAFNDMLAADFDDIADEGEHPPRKAIKRSKASVRPMVLWKEGFRDIYLDEMLRLEGRGDAWADGEAVCTDCMARKVDPPAPGVYRCAECFLPALLCKECCLRRHRILPLHTIEEWTGTSFIKTTLKNLGLRLQLGHMSLRCSNPEPSHINFTILHTNGIHEVSVDFCACTRATSKVRQLLRRRLYPATQDTPRTCATFELLQQLHMLHLTSKCATYDFYRAVEKLTNNTGVNIPPSKYRSLLRMGIQWRHLKLMKRGGRGHDETGVNGTKEGELAVVCPSCPHPGINLPEDWEKAPVGVRFLYFVFLCMDANFRLKNQLVSNYSTDPGLGTGLAYMIKREPLEEYVQSRAKDLDEESTKGCGLQAVEQAHTRFNKGLRYTGVSAVSCGRSEMVMPCSIGNLKKGEKYANMDYGFGRVLQFLYVLWVLISYDAACHWFVNLYRRINTHWPEDIKPRDGVIIEPLIPKLHDAGHKKTKNHEQFSFNLFKGVGLTDGECPERIWAPHNPLGNSTKTMGPGSRHDVLDDHFGFWNYEKYISMGKTLMRRYKKALPERNRQVEAHCGFTASLDAADVEKWTAMCDAWESDSFPKSVPNPYEVKDSNITQAQAEQELEKEEMERRLLNQARVYHKTSACSFLTQGLELEESQHRILEMLKIDSNESVAEERAILWKKIEPWRHLQTVYMPGLIQYHHDREHLEPGSTMDSENPEEVSLWLPSALPAAVRELVCTTGLSSAEEKLRTAQCYDSLIGIRDTLRLKTRMVHFKNKNIRGQKHNTRSRSIIDRVHDKAKQSAWRYRDARKAKLALAGPGPWEQHLRILENKDIRSYQDPEHVKKRTGRKGIWEDDVEPRRLPVDGDDSDIDLMQEDRHKRDGTGQTHTTLSWIWTVEHHDSSSNGDDVLRSEWARSRARAERATEEVLLLREEMRRVLAFLNWKAKWWSSKQESRPTSDVVLAEGIRAYAVDQGSLQRKLQLSFQEIWKAPLQDMENINLHDNEDSDGDESDDDN</sequence>
<organism evidence="4 5">
    <name type="scientific">Galerina marginata (strain CBS 339.88)</name>
    <dbReference type="NCBI Taxonomy" id="685588"/>
    <lineage>
        <taxon>Eukaryota</taxon>
        <taxon>Fungi</taxon>
        <taxon>Dikarya</taxon>
        <taxon>Basidiomycota</taxon>
        <taxon>Agaricomycotina</taxon>
        <taxon>Agaricomycetes</taxon>
        <taxon>Agaricomycetidae</taxon>
        <taxon>Agaricales</taxon>
        <taxon>Agaricineae</taxon>
        <taxon>Strophariaceae</taxon>
        <taxon>Galerina</taxon>
    </lineage>
</organism>
<dbReference type="AlphaFoldDB" id="A0A067S645"/>
<reference evidence="5" key="1">
    <citation type="journal article" date="2014" name="Proc. Natl. Acad. Sci. U.S.A.">
        <title>Extensive sampling of basidiomycete genomes demonstrates inadequacy of the white-rot/brown-rot paradigm for wood decay fungi.</title>
        <authorList>
            <person name="Riley R."/>
            <person name="Salamov A.A."/>
            <person name="Brown D.W."/>
            <person name="Nagy L.G."/>
            <person name="Floudas D."/>
            <person name="Held B.W."/>
            <person name="Levasseur A."/>
            <person name="Lombard V."/>
            <person name="Morin E."/>
            <person name="Otillar R."/>
            <person name="Lindquist E.A."/>
            <person name="Sun H."/>
            <person name="LaButti K.M."/>
            <person name="Schmutz J."/>
            <person name="Jabbour D."/>
            <person name="Luo H."/>
            <person name="Baker S.E."/>
            <person name="Pisabarro A.G."/>
            <person name="Walton J.D."/>
            <person name="Blanchette R.A."/>
            <person name="Henrissat B."/>
            <person name="Martin F."/>
            <person name="Cullen D."/>
            <person name="Hibbett D.S."/>
            <person name="Grigoriev I.V."/>
        </authorList>
    </citation>
    <scope>NUCLEOTIDE SEQUENCE [LARGE SCALE GENOMIC DNA]</scope>
    <source>
        <strain evidence="5">CBS 339.88</strain>
    </source>
</reference>
<proteinExistence type="predicted"/>
<evidence type="ECO:0000256" key="1">
    <source>
        <dbReference type="SAM" id="Coils"/>
    </source>
</evidence>
<dbReference type="Proteomes" id="UP000027222">
    <property type="component" value="Unassembled WGS sequence"/>
</dbReference>
<dbReference type="HOGENOM" id="CLU_003703_13_0_1"/>
<gene>
    <name evidence="4" type="ORF">GALMADRAFT_1156932</name>
</gene>
<protein>
    <recommendedName>
        <fullName evidence="3">CxC2-like cysteine cluster KDZ transposase-associated domain-containing protein</fullName>
    </recommendedName>
</protein>
<feature type="coiled-coil region" evidence="1">
    <location>
        <begin position="717"/>
        <end position="744"/>
    </location>
</feature>
<evidence type="ECO:0000259" key="3">
    <source>
        <dbReference type="Pfam" id="PF18803"/>
    </source>
</evidence>
<keyword evidence="2" id="KW-0472">Membrane</keyword>
<dbReference type="InterPro" id="IPR040521">
    <property type="entry name" value="KDZ"/>
</dbReference>
<keyword evidence="2" id="KW-0812">Transmembrane</keyword>
<dbReference type="Pfam" id="PF18758">
    <property type="entry name" value="KDZ"/>
    <property type="match status" value="1"/>
</dbReference>
<dbReference type="Pfam" id="PF18803">
    <property type="entry name" value="CxC2"/>
    <property type="match status" value="1"/>
</dbReference>
<feature type="domain" description="CxC2-like cysteine cluster KDZ transposase-associated" evidence="3">
    <location>
        <begin position="245"/>
        <end position="350"/>
    </location>
</feature>
<feature type="transmembrane region" description="Helical" evidence="2">
    <location>
        <begin position="35"/>
        <end position="55"/>
    </location>
</feature>
<dbReference type="PANTHER" id="PTHR33104">
    <property type="entry name" value="SI:DKEY-29D5.2"/>
    <property type="match status" value="1"/>
</dbReference>
<dbReference type="OrthoDB" id="2682806at2759"/>
<evidence type="ECO:0000313" key="4">
    <source>
        <dbReference type="EMBL" id="KDR66325.1"/>
    </source>
</evidence>
<dbReference type="STRING" id="685588.A0A067S645"/>
<dbReference type="InterPro" id="IPR041457">
    <property type="entry name" value="CxC2_KDZ-assoc"/>
</dbReference>
<dbReference type="EMBL" id="KL142424">
    <property type="protein sequence ID" value="KDR66325.1"/>
    <property type="molecule type" value="Genomic_DNA"/>
</dbReference>